<dbReference type="EMBL" id="JARK01000438">
    <property type="protein sequence ID" value="EYC36983.1"/>
    <property type="molecule type" value="Genomic_DNA"/>
</dbReference>
<keyword evidence="2" id="KW-1185">Reference proteome</keyword>
<dbReference type="AlphaFoldDB" id="A0A016WDA4"/>
<evidence type="ECO:0000313" key="2">
    <source>
        <dbReference type="Proteomes" id="UP000024635"/>
    </source>
</evidence>
<dbReference type="Proteomes" id="UP000024635">
    <property type="component" value="Unassembled WGS sequence"/>
</dbReference>
<comment type="caution">
    <text evidence="1">The sequence shown here is derived from an EMBL/GenBank/DDBJ whole genome shotgun (WGS) entry which is preliminary data.</text>
</comment>
<accession>A0A016WDA4</accession>
<evidence type="ECO:0000313" key="1">
    <source>
        <dbReference type="EMBL" id="EYC36983.1"/>
    </source>
</evidence>
<name>A0A016WDA4_9BILA</name>
<proteinExistence type="predicted"/>
<protein>
    <submittedName>
        <fullName evidence="1">Uncharacterized protein</fullName>
    </submittedName>
</protein>
<sequence length="70" mass="8092">MIYKLICAKNRLSVDKFFRLSPSGTRGGPLKIEFSTEKKTVCDPTFHTKSWLDFSKILQEMRSAMFTKSI</sequence>
<reference evidence="2" key="1">
    <citation type="journal article" date="2015" name="Nat. Genet.">
        <title>The genome and transcriptome of the zoonotic hookworm Ancylostoma ceylanicum identify infection-specific gene families.</title>
        <authorList>
            <person name="Schwarz E.M."/>
            <person name="Hu Y."/>
            <person name="Antoshechkin I."/>
            <person name="Miller M.M."/>
            <person name="Sternberg P.W."/>
            <person name="Aroian R.V."/>
        </authorList>
    </citation>
    <scope>NUCLEOTIDE SEQUENCE</scope>
    <source>
        <strain evidence="2">HY135</strain>
    </source>
</reference>
<organism evidence="1 2">
    <name type="scientific">Ancylostoma ceylanicum</name>
    <dbReference type="NCBI Taxonomy" id="53326"/>
    <lineage>
        <taxon>Eukaryota</taxon>
        <taxon>Metazoa</taxon>
        <taxon>Ecdysozoa</taxon>
        <taxon>Nematoda</taxon>
        <taxon>Chromadorea</taxon>
        <taxon>Rhabditida</taxon>
        <taxon>Rhabditina</taxon>
        <taxon>Rhabditomorpha</taxon>
        <taxon>Strongyloidea</taxon>
        <taxon>Ancylostomatidae</taxon>
        <taxon>Ancylostomatinae</taxon>
        <taxon>Ancylostoma</taxon>
    </lineage>
</organism>
<gene>
    <name evidence="1" type="primary">Acey_s0838.g2610</name>
    <name evidence="1" type="ORF">Y032_0838g2610</name>
</gene>